<feature type="non-terminal residue" evidence="2">
    <location>
        <position position="88"/>
    </location>
</feature>
<evidence type="ECO:0000256" key="1">
    <source>
        <dbReference type="SAM" id="MobiDB-lite"/>
    </source>
</evidence>
<dbReference type="Proteomes" id="UP000681720">
    <property type="component" value="Unassembled WGS sequence"/>
</dbReference>
<accession>A0A8S2WM21</accession>
<proteinExistence type="predicted"/>
<organism evidence="2 3">
    <name type="scientific">Rotaria magnacalcarata</name>
    <dbReference type="NCBI Taxonomy" id="392030"/>
    <lineage>
        <taxon>Eukaryota</taxon>
        <taxon>Metazoa</taxon>
        <taxon>Spiralia</taxon>
        <taxon>Gnathifera</taxon>
        <taxon>Rotifera</taxon>
        <taxon>Eurotatoria</taxon>
        <taxon>Bdelloidea</taxon>
        <taxon>Philodinida</taxon>
        <taxon>Philodinidae</taxon>
        <taxon>Rotaria</taxon>
    </lineage>
</organism>
<feature type="region of interest" description="Disordered" evidence="1">
    <location>
        <begin position="59"/>
        <end position="88"/>
    </location>
</feature>
<dbReference type="EMBL" id="CAJOBJ010068604">
    <property type="protein sequence ID" value="CAF4450254.1"/>
    <property type="molecule type" value="Genomic_DNA"/>
</dbReference>
<reference evidence="2" key="1">
    <citation type="submission" date="2021-02" db="EMBL/GenBank/DDBJ databases">
        <authorList>
            <person name="Nowell W R."/>
        </authorList>
    </citation>
    <scope>NUCLEOTIDE SEQUENCE</scope>
</reference>
<gene>
    <name evidence="2" type="ORF">GIL414_LOCUS32378</name>
</gene>
<dbReference type="AlphaFoldDB" id="A0A8S2WM21"/>
<evidence type="ECO:0000313" key="3">
    <source>
        <dbReference type="Proteomes" id="UP000681720"/>
    </source>
</evidence>
<protein>
    <submittedName>
        <fullName evidence="2">Uncharacterized protein</fullName>
    </submittedName>
</protein>
<evidence type="ECO:0000313" key="2">
    <source>
        <dbReference type="EMBL" id="CAF4450254.1"/>
    </source>
</evidence>
<name>A0A8S2WM21_9BILA</name>
<comment type="caution">
    <text evidence="2">The sequence shown here is derived from an EMBL/GenBank/DDBJ whole genome shotgun (WGS) entry which is preliminary data.</text>
</comment>
<sequence>AENALKVAEFALDAILAFMNANPLAKVVGLGVKEAAVHACKQKLEGAKRNLQDREKALEKRTRDHEQAIVDTKNAEDTLKTEQKNLET</sequence>
<feature type="non-terminal residue" evidence="2">
    <location>
        <position position="1"/>
    </location>
</feature>